<name>A0A8H5JK76_9HYPO</name>
<evidence type="ECO:0000313" key="4">
    <source>
        <dbReference type="Proteomes" id="UP000582016"/>
    </source>
</evidence>
<evidence type="ECO:0000256" key="1">
    <source>
        <dbReference type="SAM" id="MobiDB-lite"/>
    </source>
</evidence>
<comment type="caution">
    <text evidence="3">The sequence shown here is derived from an EMBL/GenBank/DDBJ whole genome shotgun (WGS) entry which is preliminary data.</text>
</comment>
<keyword evidence="4" id="KW-1185">Reference proteome</keyword>
<sequence>MAPDRPATESGSGSDNDEDKQSVASNSSTMVTKDDFKVDLLKAIKGFKIVGEFAFDQEIEIPEDFNISVQGVDDIKLPLKKAQAVKIIAQARQAPFGKGSDTIVDTSVRRTWELDPEQFTIGGEEWSNYLQELCELVAQKMGIKTPVHAKLYKMLLYEKGAMFKAHTDTEKIPDMFGTLVVSLPSKHKGGEVVLEHCGEEIVYESSKSQASCAAWYSDVHHEVLPVKSGYRWVLTYNLAIGQPSSRSFDTFSETELRPLSECVKGWLAQEQKDRKTPYACHVLDHEYTQANISQKSLKGADTTRLMALQQALEGFPVTMYLALLEREEIGMVDFTEPEMQAFYHLPFTLSRTLDTYPDPFKGYHPSLYSVDEAVCRLKTLRDLQGDVVADELIVTENCILDPSAFKSVKSEKEYEFSGNSGTTATHWYRRGTIVIVPHDSVAGLLSQLDNHCDSSPEMQIKYIVHLCSQPDVQDHLISTMVGLVENAMSKLETRPDLMKDKSVLPKVVKIALQHERYQIVENILAKFYKVLPSDLFTWLRQWVIEPDDDDKTLGNFNKLKKWYVLPHPLLFLY</sequence>
<organism evidence="3 4">
    <name type="scientific">Fusarium phyllophilum</name>
    <dbReference type="NCBI Taxonomy" id="47803"/>
    <lineage>
        <taxon>Eukaryota</taxon>
        <taxon>Fungi</taxon>
        <taxon>Dikarya</taxon>
        <taxon>Ascomycota</taxon>
        <taxon>Pezizomycotina</taxon>
        <taxon>Sordariomycetes</taxon>
        <taxon>Hypocreomycetidae</taxon>
        <taxon>Hypocreales</taxon>
        <taxon>Nectriaceae</taxon>
        <taxon>Fusarium</taxon>
        <taxon>Fusarium fujikuroi species complex</taxon>
    </lineage>
</organism>
<proteinExistence type="predicted"/>
<dbReference type="Gene3D" id="2.60.120.620">
    <property type="entry name" value="q2cbj1_9rhob like domain"/>
    <property type="match status" value="1"/>
</dbReference>
<dbReference type="PANTHER" id="PTHR33099">
    <property type="entry name" value="FE2OG DIOXYGENASE DOMAIN-CONTAINING PROTEIN"/>
    <property type="match status" value="1"/>
</dbReference>
<protein>
    <recommendedName>
        <fullName evidence="2">Prolyl 4-hydroxylase alpha subunit Fe(2+) 2OG dioxygenase domain-containing protein</fullName>
    </recommendedName>
</protein>
<dbReference type="AlphaFoldDB" id="A0A8H5JK76"/>
<dbReference type="OrthoDB" id="27483at2759"/>
<evidence type="ECO:0000313" key="3">
    <source>
        <dbReference type="EMBL" id="KAF5556307.1"/>
    </source>
</evidence>
<gene>
    <name evidence="3" type="ORF">FPHYL_7993</name>
</gene>
<feature type="domain" description="Prolyl 4-hydroxylase alpha subunit Fe(2+) 2OG dioxygenase" evidence="2">
    <location>
        <begin position="154"/>
        <end position="237"/>
    </location>
</feature>
<dbReference type="Pfam" id="PF13640">
    <property type="entry name" value="2OG-FeII_Oxy_3"/>
    <property type="match status" value="1"/>
</dbReference>
<dbReference type="InterPro" id="IPR044862">
    <property type="entry name" value="Pro_4_hyd_alph_FE2OG_OXY"/>
</dbReference>
<dbReference type="EMBL" id="JAAOAQ010000290">
    <property type="protein sequence ID" value="KAF5556307.1"/>
    <property type="molecule type" value="Genomic_DNA"/>
</dbReference>
<dbReference type="Proteomes" id="UP000582016">
    <property type="component" value="Unassembled WGS sequence"/>
</dbReference>
<reference evidence="3 4" key="1">
    <citation type="submission" date="2020-05" db="EMBL/GenBank/DDBJ databases">
        <title>Identification and distribution of gene clusters putatively required for synthesis of sphingolipid metabolism inhibitors in phylogenetically diverse species of the filamentous fungus Fusarium.</title>
        <authorList>
            <person name="Kim H.-S."/>
            <person name="Busman M."/>
            <person name="Brown D.W."/>
            <person name="Divon H."/>
            <person name="Uhlig S."/>
            <person name="Proctor R.H."/>
        </authorList>
    </citation>
    <scope>NUCLEOTIDE SEQUENCE [LARGE SCALE GENOMIC DNA]</scope>
    <source>
        <strain evidence="3 4">NRRL 13617</strain>
    </source>
</reference>
<feature type="region of interest" description="Disordered" evidence="1">
    <location>
        <begin position="1"/>
        <end position="27"/>
    </location>
</feature>
<dbReference type="PANTHER" id="PTHR33099:SF7">
    <property type="entry name" value="MYND-TYPE DOMAIN-CONTAINING PROTEIN"/>
    <property type="match status" value="1"/>
</dbReference>
<accession>A0A8H5JK76</accession>
<evidence type="ECO:0000259" key="2">
    <source>
        <dbReference type="Pfam" id="PF13640"/>
    </source>
</evidence>